<feature type="non-terminal residue" evidence="2">
    <location>
        <position position="1"/>
    </location>
</feature>
<protein>
    <submittedName>
        <fullName evidence="2">Uncharacterized protein</fullName>
    </submittedName>
</protein>
<accession>A0A0B1RZW0</accession>
<dbReference type="Proteomes" id="UP000053660">
    <property type="component" value="Unassembled WGS sequence"/>
</dbReference>
<dbReference type="OrthoDB" id="418495at2759"/>
<feature type="compositionally biased region" description="Polar residues" evidence="1">
    <location>
        <begin position="1"/>
        <end position="16"/>
    </location>
</feature>
<feature type="compositionally biased region" description="Low complexity" evidence="1">
    <location>
        <begin position="102"/>
        <end position="118"/>
    </location>
</feature>
<reference evidence="2 3" key="1">
    <citation type="submission" date="2014-03" db="EMBL/GenBank/DDBJ databases">
        <title>Draft genome of the hookworm Oesophagostomum dentatum.</title>
        <authorList>
            <person name="Mitreva M."/>
        </authorList>
    </citation>
    <scope>NUCLEOTIDE SEQUENCE [LARGE SCALE GENOMIC DNA]</scope>
    <source>
        <strain evidence="2 3">OD-Hann</strain>
    </source>
</reference>
<evidence type="ECO:0000313" key="3">
    <source>
        <dbReference type="Proteomes" id="UP000053660"/>
    </source>
</evidence>
<name>A0A0B1RZW0_OESDE</name>
<dbReference type="EMBL" id="KN609596">
    <property type="protein sequence ID" value="KHJ78618.1"/>
    <property type="molecule type" value="Genomic_DNA"/>
</dbReference>
<gene>
    <name evidence="2" type="ORF">OESDEN_21759</name>
</gene>
<evidence type="ECO:0000256" key="1">
    <source>
        <dbReference type="SAM" id="MobiDB-lite"/>
    </source>
</evidence>
<dbReference type="AlphaFoldDB" id="A0A0B1RZW0"/>
<feature type="region of interest" description="Disordered" evidence="1">
    <location>
        <begin position="1"/>
        <end position="151"/>
    </location>
</feature>
<proteinExistence type="predicted"/>
<evidence type="ECO:0000313" key="2">
    <source>
        <dbReference type="EMBL" id="KHJ78618.1"/>
    </source>
</evidence>
<feature type="compositionally biased region" description="Pro residues" evidence="1">
    <location>
        <begin position="91"/>
        <end position="101"/>
    </location>
</feature>
<sequence>ERPTPAYQTAAFSTYNGQPPPPKPQVYTYPGPGQVVKPSYSTNIASHNIRPTEHTGMQENSVEEPETVGSVYGAPNPSEPAVYTPHAQPQPTHPPTLPPTLLPATRPTTHRPTTTRPRPTAPPTPPPTRPPSTTKNPEMAVSVQALTKQVR</sequence>
<keyword evidence="3" id="KW-1185">Reference proteome</keyword>
<feature type="compositionally biased region" description="Pro residues" evidence="1">
    <location>
        <begin position="119"/>
        <end position="130"/>
    </location>
</feature>
<organism evidence="2 3">
    <name type="scientific">Oesophagostomum dentatum</name>
    <name type="common">Nodular worm</name>
    <dbReference type="NCBI Taxonomy" id="61180"/>
    <lineage>
        <taxon>Eukaryota</taxon>
        <taxon>Metazoa</taxon>
        <taxon>Ecdysozoa</taxon>
        <taxon>Nematoda</taxon>
        <taxon>Chromadorea</taxon>
        <taxon>Rhabditida</taxon>
        <taxon>Rhabditina</taxon>
        <taxon>Rhabditomorpha</taxon>
        <taxon>Strongyloidea</taxon>
        <taxon>Strongylidae</taxon>
        <taxon>Oesophagostomum</taxon>
    </lineage>
</organism>